<keyword evidence="3 6" id="KW-0732">Signal</keyword>
<evidence type="ECO:0000256" key="2">
    <source>
        <dbReference type="ARBA" id="ARBA00006275"/>
    </source>
</evidence>
<evidence type="ECO:0000259" key="8">
    <source>
        <dbReference type="Pfam" id="PF14322"/>
    </source>
</evidence>
<dbReference type="EMBL" id="JSYN01000043">
    <property type="protein sequence ID" value="KIA89479.1"/>
    <property type="molecule type" value="Genomic_DNA"/>
</dbReference>
<keyword evidence="10" id="KW-1185">Reference proteome</keyword>
<accession>A0A0C1FNJ9</accession>
<evidence type="ECO:0000313" key="9">
    <source>
        <dbReference type="EMBL" id="KIA89479.1"/>
    </source>
</evidence>
<name>A0A0C1FNJ9_9SPHI</name>
<feature type="domain" description="SusD-like N-terminal" evidence="8">
    <location>
        <begin position="88"/>
        <end position="202"/>
    </location>
</feature>
<evidence type="ECO:0000256" key="6">
    <source>
        <dbReference type="SAM" id="SignalP"/>
    </source>
</evidence>
<protein>
    <recommendedName>
        <fullName evidence="11">Carbohydrate-binding protein SusD</fullName>
    </recommendedName>
</protein>
<dbReference type="OrthoDB" id="5694214at2"/>
<dbReference type="RefSeq" id="WP_039482730.1">
    <property type="nucleotide sequence ID" value="NZ_JSYN01000043.1"/>
</dbReference>
<dbReference type="GO" id="GO:0009279">
    <property type="term" value="C:cell outer membrane"/>
    <property type="evidence" value="ECO:0007669"/>
    <property type="project" value="UniProtKB-SubCell"/>
</dbReference>
<gene>
    <name evidence="9" type="ORF">OC25_25180</name>
</gene>
<keyword evidence="5" id="KW-0998">Cell outer membrane</keyword>
<dbReference type="Gene3D" id="1.25.40.390">
    <property type="match status" value="1"/>
</dbReference>
<reference evidence="9 10" key="1">
    <citation type="submission" date="2014-10" db="EMBL/GenBank/DDBJ databases">
        <title>Pedobacter Kyungheensis.</title>
        <authorList>
            <person name="Anderson B.M."/>
            <person name="Newman J.D."/>
        </authorList>
    </citation>
    <scope>NUCLEOTIDE SEQUENCE [LARGE SCALE GENOMIC DNA]</scope>
    <source>
        <strain evidence="9 10">KACC 16221</strain>
    </source>
</reference>
<dbReference type="InterPro" id="IPR012944">
    <property type="entry name" value="SusD_RagB_dom"/>
</dbReference>
<dbReference type="InterPro" id="IPR011990">
    <property type="entry name" value="TPR-like_helical_dom_sf"/>
</dbReference>
<dbReference type="Pfam" id="PF14322">
    <property type="entry name" value="SusD-like_3"/>
    <property type="match status" value="1"/>
</dbReference>
<feature type="chain" id="PRO_5002131568" description="Carbohydrate-binding protein SusD" evidence="6">
    <location>
        <begin position="19"/>
        <end position="546"/>
    </location>
</feature>
<dbReference type="SUPFAM" id="SSF48452">
    <property type="entry name" value="TPR-like"/>
    <property type="match status" value="1"/>
</dbReference>
<dbReference type="CDD" id="cd08977">
    <property type="entry name" value="SusD"/>
    <property type="match status" value="1"/>
</dbReference>
<sequence>MKKICFKICFLAVALVMAWSCKKVTEKNDINNIQDALVWQDTVLITAFANNLYLDVPSWDLSLTGYTDESRNGSPVINGTVTPDASISYWPYTAIRKINLMIKQLPTAAGSAGLKNKFTGEAKFLRAYQYFQMVRRHGGVPIITVPQELTDDIFVSRNKTSECISFMVKDLDEAIALLPSVTPGSNVGRASKEAALALKARILVDWASPRYNPNNDAARWQAAYTACNEALTKLNASGYGLFDSYGSLFLTEMNKEVIFAIRFANPGRTQGRDATVRPISVSVNSTGGNQPSQEMADAYPMKDGSDVNPALTYQQRFSGRDDRFYATIVYNGATYFGRKQWTYVNSGIDGYRDVNGTYTGYYCKKAVDTTLTAAQAGTSGTDFIAIRYADILLLTAEAANETGNATVAYDALTKIRARAKILPGINNLYGLAPAMSQGDLRSRIQKERQVELAFEQIRFFDLLRWNTLSSTLNGKTRKALKLINPTPAVPPTSATVFTESLDPIDLQPIIIQSNSLFYPIPRSIIQNNPKILQNAGWENGTFDPLQ</sequence>
<comment type="similarity">
    <text evidence="2">Belongs to the SusD family.</text>
</comment>
<comment type="caution">
    <text evidence="9">The sequence shown here is derived from an EMBL/GenBank/DDBJ whole genome shotgun (WGS) entry which is preliminary data.</text>
</comment>
<evidence type="ECO:0000256" key="1">
    <source>
        <dbReference type="ARBA" id="ARBA00004442"/>
    </source>
</evidence>
<evidence type="ECO:0000256" key="3">
    <source>
        <dbReference type="ARBA" id="ARBA00022729"/>
    </source>
</evidence>
<comment type="subcellular location">
    <subcellularLocation>
        <location evidence="1">Cell outer membrane</location>
    </subcellularLocation>
</comment>
<evidence type="ECO:0000313" key="10">
    <source>
        <dbReference type="Proteomes" id="UP000031246"/>
    </source>
</evidence>
<dbReference type="Pfam" id="PF07980">
    <property type="entry name" value="SusD_RagB"/>
    <property type="match status" value="1"/>
</dbReference>
<organism evidence="9 10">
    <name type="scientific">Pedobacter kyungheensis</name>
    <dbReference type="NCBI Taxonomy" id="1069985"/>
    <lineage>
        <taxon>Bacteria</taxon>
        <taxon>Pseudomonadati</taxon>
        <taxon>Bacteroidota</taxon>
        <taxon>Sphingobacteriia</taxon>
        <taxon>Sphingobacteriales</taxon>
        <taxon>Sphingobacteriaceae</taxon>
        <taxon>Pedobacter</taxon>
    </lineage>
</organism>
<dbReference type="Proteomes" id="UP000031246">
    <property type="component" value="Unassembled WGS sequence"/>
</dbReference>
<dbReference type="InterPro" id="IPR033985">
    <property type="entry name" value="SusD-like_N"/>
</dbReference>
<keyword evidence="4" id="KW-0472">Membrane</keyword>
<evidence type="ECO:0000256" key="4">
    <source>
        <dbReference type="ARBA" id="ARBA00023136"/>
    </source>
</evidence>
<evidence type="ECO:0000259" key="7">
    <source>
        <dbReference type="Pfam" id="PF07980"/>
    </source>
</evidence>
<proteinExistence type="inferred from homology"/>
<feature type="signal peptide" evidence="6">
    <location>
        <begin position="1"/>
        <end position="18"/>
    </location>
</feature>
<evidence type="ECO:0000256" key="5">
    <source>
        <dbReference type="ARBA" id="ARBA00023237"/>
    </source>
</evidence>
<evidence type="ECO:0008006" key="11">
    <source>
        <dbReference type="Google" id="ProtNLM"/>
    </source>
</evidence>
<feature type="domain" description="RagB/SusD" evidence="7">
    <location>
        <begin position="255"/>
        <end position="537"/>
    </location>
</feature>
<dbReference type="AlphaFoldDB" id="A0A0C1FNJ9"/>